<name>A0A1I6L8A5_9SPHN</name>
<evidence type="ECO:0000259" key="1">
    <source>
        <dbReference type="Pfam" id="PF08401"/>
    </source>
</evidence>
<dbReference type="InterPro" id="IPR013610">
    <property type="entry name" value="ArdC_N"/>
</dbReference>
<feature type="domain" description="N-terminal" evidence="1">
    <location>
        <begin position="14"/>
        <end position="128"/>
    </location>
</feature>
<dbReference type="Proteomes" id="UP000198824">
    <property type="component" value="Unassembled WGS sequence"/>
</dbReference>
<dbReference type="AlphaFoldDB" id="A0A1I6L8A5"/>
<dbReference type="InterPro" id="IPR041459">
    <property type="entry name" value="MPTase-PolyVal"/>
</dbReference>
<gene>
    <name evidence="3" type="ORF">SAMN05192580_2410</name>
</gene>
<accession>A0A1I6L8A5</accession>
<dbReference type="Pfam" id="PF08401">
    <property type="entry name" value="ArdcN"/>
    <property type="match status" value="1"/>
</dbReference>
<feature type="domain" description="Polyvalent protein metallopeptidase" evidence="2">
    <location>
        <begin position="157"/>
        <end position="281"/>
    </location>
</feature>
<dbReference type="RefSeq" id="WP_093314861.1">
    <property type="nucleotide sequence ID" value="NZ_FOZG01000002.1"/>
</dbReference>
<reference evidence="3 4" key="1">
    <citation type="submission" date="2016-10" db="EMBL/GenBank/DDBJ databases">
        <authorList>
            <person name="de Groot N.N."/>
        </authorList>
    </citation>
    <scope>NUCLEOTIDE SEQUENCE [LARGE SCALE GENOMIC DNA]</scope>
    <source>
        <strain evidence="3 4">S5-249</strain>
    </source>
</reference>
<evidence type="ECO:0000259" key="2">
    <source>
        <dbReference type="Pfam" id="PF18818"/>
    </source>
</evidence>
<dbReference type="OrthoDB" id="9792687at2"/>
<dbReference type="STRING" id="1166337.SAMN05192580_2410"/>
<keyword evidence="4" id="KW-1185">Reference proteome</keyword>
<dbReference type="EMBL" id="FOZG01000002">
    <property type="protein sequence ID" value="SFR99468.1"/>
    <property type="molecule type" value="Genomic_DNA"/>
</dbReference>
<evidence type="ECO:0000313" key="3">
    <source>
        <dbReference type="EMBL" id="SFR99468.1"/>
    </source>
</evidence>
<dbReference type="GO" id="GO:0003697">
    <property type="term" value="F:single-stranded DNA binding"/>
    <property type="evidence" value="ECO:0007669"/>
    <property type="project" value="InterPro"/>
</dbReference>
<organism evidence="3 4">
    <name type="scientific">Sphingomonas jatrophae</name>
    <dbReference type="NCBI Taxonomy" id="1166337"/>
    <lineage>
        <taxon>Bacteria</taxon>
        <taxon>Pseudomonadati</taxon>
        <taxon>Pseudomonadota</taxon>
        <taxon>Alphaproteobacteria</taxon>
        <taxon>Sphingomonadales</taxon>
        <taxon>Sphingomonadaceae</taxon>
        <taxon>Sphingomonas</taxon>
    </lineage>
</organism>
<dbReference type="InterPro" id="IPR017113">
    <property type="entry name" value="Antirestriction_ArdC"/>
</dbReference>
<sequence length="306" mass="34078">MRQYRSDKVPANPAETITRAIIERLEAGVRPWRQPWAGGPVSRPLRVCGTPYRGANVIWLWMAAQARGFASPTWMTYHQAQLLGGQVRKGERGTLAIFYKSYTKEVENPGTGEREDEARRVLKSFTVFNVDQIDRLPERFLPVTMPLPELNERDGALDAWFAAVPARLRHGGGEAYYMPSTDEITMPEIAAFRSRDHYRATLAHEMAHWTGHASRLDRTLGNRFGSDAYAMEELVAELTAAMIGAELGLPVDHLDDHASYLASWLKVLKTDSRAILTAAAKAEEASAFLLASQARGQAQEAERLAA</sequence>
<dbReference type="Pfam" id="PF18818">
    <property type="entry name" value="MPTase-PolyVal"/>
    <property type="match status" value="1"/>
</dbReference>
<proteinExistence type="predicted"/>
<dbReference type="PIRSF" id="PIRSF037112">
    <property type="entry name" value="Antirestriction_ArdC"/>
    <property type="match status" value="1"/>
</dbReference>
<protein>
    <submittedName>
        <fullName evidence="3">Antirestriction protein ArdC</fullName>
    </submittedName>
</protein>
<evidence type="ECO:0000313" key="4">
    <source>
        <dbReference type="Proteomes" id="UP000198824"/>
    </source>
</evidence>